<dbReference type="EMBL" id="JBBWRZ010000010">
    <property type="protein sequence ID" value="KAK8227228.1"/>
    <property type="molecule type" value="Genomic_DNA"/>
</dbReference>
<dbReference type="PANTHER" id="PTHR24410:SF23">
    <property type="entry name" value="BTB DOMAIN-CONTAINING PROTEIN-RELATED"/>
    <property type="match status" value="1"/>
</dbReference>
<dbReference type="Gene3D" id="3.30.710.10">
    <property type="entry name" value="Potassium Channel Kv1.1, Chain A"/>
    <property type="match status" value="1"/>
</dbReference>
<dbReference type="PROSITE" id="PS50097">
    <property type="entry name" value="BTB"/>
    <property type="match status" value="1"/>
</dbReference>
<evidence type="ECO:0000313" key="2">
    <source>
        <dbReference type="EMBL" id="KAK8227228.1"/>
    </source>
</evidence>
<proteinExistence type="predicted"/>
<accession>A0ABR1YE41</accession>
<dbReference type="PANTHER" id="PTHR24410">
    <property type="entry name" value="HL07962P-RELATED"/>
    <property type="match status" value="1"/>
</dbReference>
<dbReference type="CDD" id="cd18186">
    <property type="entry name" value="BTB_POZ_ZBTB_KLHL-like"/>
    <property type="match status" value="1"/>
</dbReference>
<reference evidence="2 3" key="1">
    <citation type="submission" date="2024-04" db="EMBL/GenBank/DDBJ databases">
        <title>Phyllosticta paracitricarpa is synonymous to the EU quarantine fungus P. citricarpa based on phylogenomic analyses.</title>
        <authorList>
            <consortium name="Lawrence Berkeley National Laboratory"/>
            <person name="Van Ingen-Buijs V.A."/>
            <person name="Van Westerhoven A.C."/>
            <person name="Haridas S."/>
            <person name="Skiadas P."/>
            <person name="Martin F."/>
            <person name="Groenewald J.Z."/>
            <person name="Crous P.W."/>
            <person name="Seidl M.F."/>
        </authorList>
    </citation>
    <scope>NUCLEOTIDE SEQUENCE [LARGE SCALE GENOMIC DNA]</scope>
    <source>
        <strain evidence="2 3">CBS 123374</strain>
    </source>
</reference>
<dbReference type="SUPFAM" id="SSF54695">
    <property type="entry name" value="POZ domain"/>
    <property type="match status" value="1"/>
</dbReference>
<dbReference type="SMART" id="SM00225">
    <property type="entry name" value="BTB"/>
    <property type="match status" value="1"/>
</dbReference>
<gene>
    <name evidence="2" type="ORF">HDK90DRAFT_527804</name>
</gene>
<name>A0ABR1YE41_9PEZI</name>
<protein>
    <recommendedName>
        <fullName evidence="1">BTB domain-containing protein</fullName>
    </recommendedName>
</protein>
<dbReference type="InterPro" id="IPR011333">
    <property type="entry name" value="SKP1/BTB/POZ_sf"/>
</dbReference>
<evidence type="ECO:0000259" key="1">
    <source>
        <dbReference type="PROSITE" id="PS50097"/>
    </source>
</evidence>
<dbReference type="InterPro" id="IPR000210">
    <property type="entry name" value="BTB/POZ_dom"/>
</dbReference>
<sequence length="317" mass="35962">MFGISLDKTVLLSFSKQAMSIAFGLEEFPQSDFQIKRHTDLAIHCRGQTFHAHKVILSAKSAFFSKICEPRLLCTDSIQQARVDTVSLCDYEPLVVKAVLTYCYTADFDDDPHPTVAGEDWTEIEKRLYFCVALYAAARKFEIQGLGDATIESFRCITTSAFIVKDPMSRQGHDHLTSAGAGRITRLVSETDRYQDGHFRTLIFCKLYPNMSELSLQRDFIREVDKIRGNFWKHLARFNGAIATLDTDCPNLSCQAEQRPKRDDLEELGLLKCFDCGESFALERWFKYVDTSAAFDSEEDETTDEDSTVLLTPSTIC</sequence>
<organism evidence="2 3">
    <name type="scientific">Phyllosticta capitalensis</name>
    <dbReference type="NCBI Taxonomy" id="121624"/>
    <lineage>
        <taxon>Eukaryota</taxon>
        <taxon>Fungi</taxon>
        <taxon>Dikarya</taxon>
        <taxon>Ascomycota</taxon>
        <taxon>Pezizomycotina</taxon>
        <taxon>Dothideomycetes</taxon>
        <taxon>Dothideomycetes incertae sedis</taxon>
        <taxon>Botryosphaeriales</taxon>
        <taxon>Phyllostictaceae</taxon>
        <taxon>Phyllosticta</taxon>
    </lineage>
</organism>
<dbReference type="InterPro" id="IPR051481">
    <property type="entry name" value="BTB-POZ/Galectin-3-binding"/>
</dbReference>
<evidence type="ECO:0000313" key="3">
    <source>
        <dbReference type="Proteomes" id="UP001492380"/>
    </source>
</evidence>
<comment type="caution">
    <text evidence="2">The sequence shown here is derived from an EMBL/GenBank/DDBJ whole genome shotgun (WGS) entry which is preliminary data.</text>
</comment>
<dbReference type="Pfam" id="PF00651">
    <property type="entry name" value="BTB"/>
    <property type="match status" value="1"/>
</dbReference>
<feature type="domain" description="BTB" evidence="1">
    <location>
        <begin position="39"/>
        <end position="112"/>
    </location>
</feature>
<dbReference type="Proteomes" id="UP001492380">
    <property type="component" value="Unassembled WGS sequence"/>
</dbReference>
<keyword evidence="3" id="KW-1185">Reference proteome</keyword>